<sequence length="497" mass="55531">MVRLLKEKKRREDFVTATCKYVKPGGGPTTGCKKSIIEEKTVCYCTDEEQCETDPELRLSGCKPCGEYQTPGPCQTRTVVDNCRADCVQPGGKVLFTAALTQEMLIQLARNGVDMANCIPTKNQYLIDCQSLPCAPGAVESTCRVYNNCDQSLRSPCANNLDCTTTTNCSDTLDCRKVGEMNCPPYQRCNVYTCQAPQNNRVTCRILPDCTKVYDVDCEPCCHRNSFQDCSIPCGHICIQKGAVPDCAGDMSRSRRWSPAQERLSSIQENLNIYSSSRKTSDPSRLAGKGRPSRLSDERTSDLVRSSETADPKRPSDLSSLTMNPWAYCGPGIETDGEACKEERKKKKAKSKNEPRDSARKRSSRPTEPTKHHYRERSRSRSPSPIKSAKSSRTTRDSAKTVKSSHGHSSPPHFDDIEPSSKPIVTAKSGYEADLMEAMERVKRRYMEHNYDTTGSSSRATTTEHCKTPTIKEFMGLTEQIKCLRKELRKYCKSDCP</sequence>
<evidence type="ECO:0000313" key="3">
    <source>
        <dbReference type="EMBL" id="JAG64545.1"/>
    </source>
</evidence>
<feature type="compositionally biased region" description="Low complexity" evidence="1">
    <location>
        <begin position="381"/>
        <end position="392"/>
    </location>
</feature>
<feature type="compositionally biased region" description="Basic and acidic residues" evidence="1">
    <location>
        <begin position="351"/>
        <end position="360"/>
    </location>
</feature>
<dbReference type="EMBL" id="GBRD01001276">
    <property type="protein sequence ID" value="JAG64545.1"/>
    <property type="molecule type" value="Transcribed_RNA"/>
</dbReference>
<accession>A0A0A9X7A3</accession>
<proteinExistence type="predicted"/>
<organism evidence="2">
    <name type="scientific">Lygus hesperus</name>
    <name type="common">Western plant bug</name>
    <dbReference type="NCBI Taxonomy" id="30085"/>
    <lineage>
        <taxon>Eukaryota</taxon>
        <taxon>Metazoa</taxon>
        <taxon>Ecdysozoa</taxon>
        <taxon>Arthropoda</taxon>
        <taxon>Hexapoda</taxon>
        <taxon>Insecta</taxon>
        <taxon>Pterygota</taxon>
        <taxon>Neoptera</taxon>
        <taxon>Paraneoptera</taxon>
        <taxon>Hemiptera</taxon>
        <taxon>Heteroptera</taxon>
        <taxon>Panheteroptera</taxon>
        <taxon>Cimicomorpha</taxon>
        <taxon>Miridae</taxon>
        <taxon>Mirini</taxon>
        <taxon>Lygus</taxon>
    </lineage>
</organism>
<name>A0A0A9X7A3_LYGHE</name>
<gene>
    <name evidence="2" type="ORF">CM83_15273</name>
</gene>
<feature type="compositionally biased region" description="Polar residues" evidence="1">
    <location>
        <begin position="269"/>
        <end position="278"/>
    </location>
</feature>
<reference evidence="2" key="2">
    <citation type="submission" date="2014-07" db="EMBL/GenBank/DDBJ databases">
        <authorList>
            <person name="Hull J."/>
        </authorList>
    </citation>
    <scope>NUCLEOTIDE SEQUENCE</scope>
</reference>
<dbReference type="EMBL" id="GBHO01030634">
    <property type="protein sequence ID" value="JAG12970.1"/>
    <property type="molecule type" value="Transcribed_RNA"/>
</dbReference>
<dbReference type="AlphaFoldDB" id="A0A0A9X7A3"/>
<evidence type="ECO:0000313" key="2">
    <source>
        <dbReference type="EMBL" id="JAG12970.1"/>
    </source>
</evidence>
<reference evidence="3" key="3">
    <citation type="submission" date="2014-09" db="EMBL/GenBank/DDBJ databases">
        <authorList>
            <person name="Magalhaes I.L.F."/>
            <person name="Oliveira U."/>
            <person name="Santos F.R."/>
            <person name="Vidigal T.H.D.A."/>
            <person name="Brescovit A.D."/>
            <person name="Santos A.J."/>
        </authorList>
    </citation>
    <scope>NUCLEOTIDE SEQUENCE</scope>
</reference>
<reference evidence="2" key="1">
    <citation type="journal article" date="2014" name="PLoS ONE">
        <title>Transcriptome-Based Identification of ABC Transporters in the Western Tarnished Plant Bug Lygus hesperus.</title>
        <authorList>
            <person name="Hull J.J."/>
            <person name="Chaney K."/>
            <person name="Geib S.M."/>
            <person name="Fabrick J.A."/>
            <person name="Brent C.S."/>
            <person name="Walsh D."/>
            <person name="Lavine L.C."/>
        </authorList>
    </citation>
    <scope>NUCLEOTIDE SEQUENCE</scope>
</reference>
<protein>
    <submittedName>
        <fullName evidence="2">Uncharacterized protein</fullName>
    </submittedName>
</protein>
<evidence type="ECO:0000256" key="1">
    <source>
        <dbReference type="SAM" id="MobiDB-lite"/>
    </source>
</evidence>
<feature type="region of interest" description="Disordered" evidence="1">
    <location>
        <begin position="269"/>
        <end position="424"/>
    </location>
</feature>